<organism evidence="2 3">
    <name type="scientific">Nocardiopsis composta</name>
    <dbReference type="NCBI Taxonomy" id="157465"/>
    <lineage>
        <taxon>Bacteria</taxon>
        <taxon>Bacillati</taxon>
        <taxon>Actinomycetota</taxon>
        <taxon>Actinomycetes</taxon>
        <taxon>Streptosporangiales</taxon>
        <taxon>Nocardiopsidaceae</taxon>
        <taxon>Nocardiopsis</taxon>
    </lineage>
</organism>
<dbReference type="PANTHER" id="PTHR42815">
    <property type="entry name" value="FAD-BINDING, PUTATIVE (AFU_ORTHOLOGUE AFUA_6G07600)-RELATED"/>
    <property type="match status" value="1"/>
</dbReference>
<proteinExistence type="predicted"/>
<name>A0A7W8QHS6_9ACTN</name>
<dbReference type="Gene3D" id="2.30.110.10">
    <property type="entry name" value="Electron Transport, Fmn-binding Protein, Chain A"/>
    <property type="match status" value="1"/>
</dbReference>
<feature type="domain" description="Pyridoxamine 5'-phosphate oxidase N-terminal" evidence="1">
    <location>
        <begin position="168"/>
        <end position="267"/>
    </location>
</feature>
<sequence length="317" mass="34166">MPDVYHEGERVVQTRAGVLDQAGFSAGAIHARIPDVAQDFLRKQVLLVLGATDRQGRLWASLLTGTPGFLRGEGGTELAIDAHPGADDPLHPLFAEAEGPVHVGMIAIEPGSRRRMRMNGRATTTGTGIRVDLDQVYANCPKYIQKREPRRVPSSPAAPIRAGRLQDGHTDLITRSDTFFIATADQNGNADASHRGGDPGFVEVLSPTRLRWPDYAGNAMFGTLGNIEVNPAAGLLFPDWETGGTLQLTGTARVDWDPERAASVPGAQRLVEFTISDVIEIPGSSPFRWSAPVYSRFNPRALRPETSDHASPGPAKP</sequence>
<protein>
    <recommendedName>
        <fullName evidence="1">Pyridoxamine 5'-phosphate oxidase N-terminal domain-containing protein</fullName>
    </recommendedName>
</protein>
<comment type="caution">
    <text evidence="2">The sequence shown here is derived from an EMBL/GenBank/DDBJ whole genome shotgun (WGS) entry which is preliminary data.</text>
</comment>
<dbReference type="AlphaFoldDB" id="A0A7W8QHS6"/>
<reference evidence="2 3" key="1">
    <citation type="submission" date="2020-08" db="EMBL/GenBank/DDBJ databases">
        <title>Sequencing the genomes of 1000 actinobacteria strains.</title>
        <authorList>
            <person name="Klenk H.-P."/>
        </authorList>
    </citation>
    <scope>NUCLEOTIDE SEQUENCE [LARGE SCALE GENOMIC DNA]</scope>
    <source>
        <strain evidence="2 3">DSM 44551</strain>
    </source>
</reference>
<dbReference type="InterPro" id="IPR011576">
    <property type="entry name" value="Pyridox_Oxase_N"/>
</dbReference>
<dbReference type="SUPFAM" id="SSF50475">
    <property type="entry name" value="FMN-binding split barrel"/>
    <property type="match status" value="1"/>
</dbReference>
<accession>A0A7W8QHS6</accession>
<dbReference type="EMBL" id="JACHDB010000001">
    <property type="protein sequence ID" value="MBB5430023.1"/>
    <property type="molecule type" value="Genomic_DNA"/>
</dbReference>
<dbReference type="RefSeq" id="WP_184387581.1">
    <property type="nucleotide sequence ID" value="NZ_BAAAJD010000177.1"/>
</dbReference>
<evidence type="ECO:0000259" key="1">
    <source>
        <dbReference type="Pfam" id="PF01243"/>
    </source>
</evidence>
<dbReference type="Pfam" id="PF01243">
    <property type="entry name" value="PNPOx_N"/>
    <property type="match status" value="1"/>
</dbReference>
<dbReference type="PANTHER" id="PTHR42815:SF2">
    <property type="entry name" value="FAD-BINDING, PUTATIVE (AFU_ORTHOLOGUE AFUA_6G07600)-RELATED"/>
    <property type="match status" value="1"/>
</dbReference>
<evidence type="ECO:0000313" key="2">
    <source>
        <dbReference type="EMBL" id="MBB5430023.1"/>
    </source>
</evidence>
<dbReference type="InterPro" id="IPR012349">
    <property type="entry name" value="Split_barrel_FMN-bd"/>
</dbReference>
<gene>
    <name evidence="2" type="ORF">HDA36_000107</name>
</gene>
<dbReference type="Proteomes" id="UP000572635">
    <property type="component" value="Unassembled WGS sequence"/>
</dbReference>
<evidence type="ECO:0000313" key="3">
    <source>
        <dbReference type="Proteomes" id="UP000572635"/>
    </source>
</evidence>
<keyword evidence="3" id="KW-1185">Reference proteome</keyword>